<evidence type="ECO:0000256" key="6">
    <source>
        <dbReference type="ARBA" id="ARBA00022989"/>
    </source>
</evidence>
<dbReference type="PANTHER" id="PTHR47371:SF3">
    <property type="entry name" value="PHOSPHOGLYCEROL TRANSFERASE I"/>
    <property type="match status" value="1"/>
</dbReference>
<dbReference type="Pfam" id="PF00884">
    <property type="entry name" value="Sulfatase"/>
    <property type="match status" value="1"/>
</dbReference>
<evidence type="ECO:0000256" key="8">
    <source>
        <dbReference type="PIRNR" id="PIRNR005091"/>
    </source>
</evidence>
<organism evidence="14 15">
    <name type="scientific">Peribacillus glennii</name>
    <dbReference type="NCBI Taxonomy" id="2303991"/>
    <lineage>
        <taxon>Bacteria</taxon>
        <taxon>Bacillati</taxon>
        <taxon>Bacillota</taxon>
        <taxon>Bacilli</taxon>
        <taxon>Bacillales</taxon>
        <taxon>Bacillaceae</taxon>
        <taxon>Peribacillus</taxon>
    </lineage>
</organism>
<comment type="similarity">
    <text evidence="3 8">Belongs to the LTA synthase family.</text>
</comment>
<comment type="caution">
    <text evidence="14">The sequence shown here is derived from an EMBL/GenBank/DDBJ whole genome shotgun (WGS) entry which is preliminary data.</text>
</comment>
<feature type="active site" evidence="9">
    <location>
        <position position="275"/>
    </location>
</feature>
<evidence type="ECO:0000256" key="12">
    <source>
        <dbReference type="SAM" id="Phobius"/>
    </source>
</evidence>
<feature type="binding site" evidence="10">
    <location>
        <position position="391"/>
    </location>
    <ligand>
        <name>substrate</name>
    </ligand>
</feature>
<dbReference type="SUPFAM" id="SSF53649">
    <property type="entry name" value="Alkaline phosphatase-like"/>
    <property type="match status" value="1"/>
</dbReference>
<evidence type="ECO:0000259" key="13">
    <source>
        <dbReference type="Pfam" id="PF00884"/>
    </source>
</evidence>
<evidence type="ECO:0000256" key="1">
    <source>
        <dbReference type="ARBA" id="ARBA00004651"/>
    </source>
</evidence>
<keyword evidence="10" id="KW-0464">Manganese</keyword>
<evidence type="ECO:0000256" key="2">
    <source>
        <dbReference type="ARBA" id="ARBA00004936"/>
    </source>
</evidence>
<dbReference type="InterPro" id="IPR017850">
    <property type="entry name" value="Alkaline_phosphatase_core_sf"/>
</dbReference>
<evidence type="ECO:0000313" key="14">
    <source>
        <dbReference type="EMBL" id="RFU63970.1"/>
    </source>
</evidence>
<dbReference type="InterPro" id="IPR000917">
    <property type="entry name" value="Sulfatase_N"/>
</dbReference>
<reference evidence="14 15" key="1">
    <citation type="submission" date="2018-08" db="EMBL/GenBank/DDBJ databases">
        <title>Bacillus chawlae sp. nov., Bacillus glennii sp. nov., and Bacillus saganii sp. nov. Isolated from the Vehicle Assembly Building at Kennedy Space Center where the Viking Spacecraft were Assembled.</title>
        <authorList>
            <person name="Seuylemezian A."/>
            <person name="Vaishampayan P."/>
        </authorList>
    </citation>
    <scope>NUCLEOTIDE SEQUENCE [LARGE SCALE GENOMIC DNA]</scope>
    <source>
        <strain evidence="14 15">V44-8</strain>
    </source>
</reference>
<accession>A0A372LF83</accession>
<gene>
    <name evidence="14" type="ORF">D0466_11015</name>
</gene>
<dbReference type="OrthoDB" id="5901192at2"/>
<name>A0A372LF83_9BACI</name>
<dbReference type="PIRSF" id="PIRSF005091">
    <property type="entry name" value="Mmb_sulf_HI1246"/>
    <property type="match status" value="1"/>
</dbReference>
<dbReference type="Gene3D" id="3.30.1120.170">
    <property type="match status" value="1"/>
</dbReference>
<dbReference type="CDD" id="cd16015">
    <property type="entry name" value="LTA_synthase"/>
    <property type="match status" value="1"/>
</dbReference>
<feature type="binding site" evidence="11">
    <location>
        <position position="453"/>
    </location>
    <ligand>
        <name>Mn(2+)</name>
        <dbReference type="ChEBI" id="CHEBI:29035"/>
    </ligand>
</feature>
<dbReference type="PANTHER" id="PTHR47371">
    <property type="entry name" value="LIPOTEICHOIC ACID SYNTHASE"/>
    <property type="match status" value="1"/>
</dbReference>
<proteinExistence type="inferred from homology"/>
<keyword evidence="6 12" id="KW-1133">Transmembrane helix</keyword>
<comment type="pathway">
    <text evidence="2">Cell wall biogenesis; lipoteichoic acid biosynthesis.</text>
</comment>
<feature type="transmembrane region" description="Helical" evidence="12">
    <location>
        <begin position="59"/>
        <end position="83"/>
    </location>
</feature>
<keyword evidence="15" id="KW-1185">Reference proteome</keyword>
<evidence type="ECO:0000256" key="10">
    <source>
        <dbReference type="PIRSR" id="PIRSR005091-2"/>
    </source>
</evidence>
<evidence type="ECO:0000256" key="3">
    <source>
        <dbReference type="ARBA" id="ARBA00009983"/>
    </source>
</evidence>
<dbReference type="EMBL" id="QVTD01000005">
    <property type="protein sequence ID" value="RFU63970.1"/>
    <property type="molecule type" value="Genomic_DNA"/>
</dbReference>
<keyword evidence="4 8" id="KW-1003">Cell membrane</keyword>
<evidence type="ECO:0000313" key="15">
    <source>
        <dbReference type="Proteomes" id="UP000262939"/>
    </source>
</evidence>
<comment type="subcellular location">
    <subcellularLocation>
        <location evidence="1">Cell membrane</location>
        <topology evidence="1">Multi-pass membrane protein</topology>
    </subcellularLocation>
</comment>
<dbReference type="Gene3D" id="3.40.720.10">
    <property type="entry name" value="Alkaline Phosphatase, subunit A"/>
    <property type="match status" value="1"/>
</dbReference>
<dbReference type="InterPro" id="IPR012160">
    <property type="entry name" value="LtaS-like"/>
</dbReference>
<protein>
    <submittedName>
        <fullName evidence="14">LTA synthase family protein</fullName>
    </submittedName>
</protein>
<evidence type="ECO:0000256" key="5">
    <source>
        <dbReference type="ARBA" id="ARBA00022692"/>
    </source>
</evidence>
<dbReference type="GO" id="GO:0046872">
    <property type="term" value="F:metal ion binding"/>
    <property type="evidence" value="ECO:0007669"/>
    <property type="project" value="UniProtKB-KW"/>
</dbReference>
<feature type="transmembrane region" description="Helical" evidence="12">
    <location>
        <begin position="6"/>
        <end position="22"/>
    </location>
</feature>
<feature type="binding site" evidence="11">
    <location>
        <position position="233"/>
    </location>
    <ligand>
        <name>Mn(2+)</name>
        <dbReference type="ChEBI" id="CHEBI:29035"/>
    </ligand>
</feature>
<feature type="domain" description="Sulfatase N-terminal" evidence="13">
    <location>
        <begin position="225"/>
        <end position="518"/>
    </location>
</feature>
<feature type="transmembrane region" description="Helical" evidence="12">
    <location>
        <begin position="104"/>
        <end position="126"/>
    </location>
</feature>
<dbReference type="InterPro" id="IPR050448">
    <property type="entry name" value="OpgB/LTA_synthase_biosynth"/>
</dbReference>
<dbReference type="Proteomes" id="UP000262939">
    <property type="component" value="Unassembled WGS sequence"/>
</dbReference>
<evidence type="ECO:0000256" key="7">
    <source>
        <dbReference type="ARBA" id="ARBA00023136"/>
    </source>
</evidence>
<feature type="binding site" evidence="11">
    <location>
        <position position="275"/>
    </location>
    <ligand>
        <name>Mn(2+)</name>
        <dbReference type="ChEBI" id="CHEBI:29035"/>
    </ligand>
</feature>
<sequence>MAKLLSNIGIYTFFSVALKLLYVRDSIMEEIGIAGYLTEISFLAIFIMLVSFLKHSISVPLFFLFNMTISFLSLAAIMYFDYYHTIFTYKALAELDQIVTIKDSVFALLEIEYLFLFVDFVLAGFMFSIGKRISVRHIPLPNKSPLLIALIASFLIALGVRNVSGMISEINKYETLGLVGYQLVEGGADLARSWNGGQSISAETIQQYKQIDTGNRKYEGIAAGKNIIIVQLESVQNFVINKKIDGQPVTPNLNALLKEAFYFPNTYTQVGKGNTSDAEFITNTSIYALGDTAMSAAAQGKDIPGLPRELIGEGYHTATFHANGVSFWNRKEMYRSLGFNEYYDKKYFGNEDVISYGASDEVFYEKLIDQLSRYKQQGKKFYAHAIALSSHFPYKLPEEKKKLAVDLPDRFDGSSVGDYLEAVSYADFAFGRFIDGLKREGLYEDSVIVVYGDHQGLQTKTDTDKQLVREVLGRQYHPVLDHLNVLLFMKIPSITEGKVIQMTGGLVDIYPTIANILGLDIRDEVVFGTDLLNTSHNLIGIRFYAPTGTYINEQFSFSPGKMKNSGKITNLHNRKESTANAASLKDLEEMIKYLEMSDEYVGSLKPRSEKR</sequence>
<keyword evidence="5 12" id="KW-0812">Transmembrane</keyword>
<feature type="transmembrane region" description="Helical" evidence="12">
    <location>
        <begin position="34"/>
        <end position="53"/>
    </location>
</feature>
<feature type="binding site" evidence="11">
    <location>
        <position position="454"/>
    </location>
    <ligand>
        <name>Mn(2+)</name>
        <dbReference type="ChEBI" id="CHEBI:29035"/>
    </ligand>
</feature>
<keyword evidence="10" id="KW-0479">Metal-binding</keyword>
<dbReference type="RefSeq" id="WP_117322606.1">
    <property type="nucleotide sequence ID" value="NZ_QVTD01000005.1"/>
</dbReference>
<evidence type="ECO:0000256" key="9">
    <source>
        <dbReference type="PIRSR" id="PIRSR005091-1"/>
    </source>
</evidence>
<keyword evidence="7 8" id="KW-0472">Membrane</keyword>
<dbReference type="AlphaFoldDB" id="A0A372LF83"/>
<evidence type="ECO:0000256" key="4">
    <source>
        <dbReference type="ARBA" id="ARBA00022475"/>
    </source>
</evidence>
<evidence type="ECO:0000256" key="11">
    <source>
        <dbReference type="PIRSR" id="PIRSR005091-3"/>
    </source>
</evidence>
<dbReference type="GO" id="GO:0005886">
    <property type="term" value="C:plasma membrane"/>
    <property type="evidence" value="ECO:0007669"/>
    <property type="project" value="UniProtKB-SubCell"/>
</dbReference>